<dbReference type="AlphaFoldDB" id="A0A059ZQN0"/>
<dbReference type="RefSeq" id="WP_004869909.1">
    <property type="nucleotide sequence ID" value="NZ_CP005986.1"/>
</dbReference>
<dbReference type="eggNOG" id="ENOG5030XDP">
    <property type="taxonomic scope" value="Bacteria"/>
</dbReference>
<proteinExistence type="predicted"/>
<dbReference type="HOGENOM" id="CLU_198253_2_1_6"/>
<gene>
    <name evidence="1" type="ORF">Acaty_c0118</name>
</gene>
<dbReference type="NCBIfam" id="NF047331">
    <property type="entry name" value="phage_HTJ"/>
    <property type="match status" value="1"/>
</dbReference>
<sequence length="70" mass="7865">MTIEELKAQLDALRAARYSGMLTVKAGDKWLTYKSDAELQAALQDLEREVANAEGRRPARRIRVYASKGL</sequence>
<dbReference type="Proteomes" id="UP000005522">
    <property type="component" value="Chromosome"/>
</dbReference>
<evidence type="ECO:0000313" key="1">
    <source>
        <dbReference type="EMBL" id="AIA54010.1"/>
    </source>
</evidence>
<dbReference type="EMBL" id="CP005986">
    <property type="protein sequence ID" value="AIA54010.1"/>
    <property type="molecule type" value="Genomic_DNA"/>
</dbReference>
<organism evidence="1 2">
    <name type="scientific">Acidithiobacillus caldus (strain ATCC 51756 / DSM 8584 / KU)</name>
    <dbReference type="NCBI Taxonomy" id="637389"/>
    <lineage>
        <taxon>Bacteria</taxon>
        <taxon>Pseudomonadati</taxon>
        <taxon>Pseudomonadota</taxon>
        <taxon>Acidithiobacillia</taxon>
        <taxon>Acidithiobacillales</taxon>
        <taxon>Acidithiobacillaceae</taxon>
        <taxon>Acidithiobacillus</taxon>
    </lineage>
</organism>
<name>A0A059ZQN0_ACICK</name>
<dbReference type="KEGG" id="acz:Acaty_c0118"/>
<accession>A0A059ZQN0</accession>
<reference evidence="1 2" key="1">
    <citation type="journal article" date="2009" name="J. Bacteriol.">
        <title>Draft genome sequence of the extremely acidophilic bacterium Acidithiobacillus caldus ATCC 51756 reveals metabolic versatility in the genus Acidithiobacillus.</title>
        <authorList>
            <person name="Valdes J."/>
            <person name="Quatrini R."/>
            <person name="Hallberg K."/>
            <person name="Dopson M."/>
            <person name="Valenzuela P.D."/>
            <person name="Holmes D.S."/>
        </authorList>
    </citation>
    <scope>NUCLEOTIDE SEQUENCE [LARGE SCALE GENOMIC DNA]</scope>
    <source>
        <strain evidence="2">ATCC 51756 / DSM 8584 / KU</strain>
    </source>
</reference>
<evidence type="ECO:0000313" key="2">
    <source>
        <dbReference type="Proteomes" id="UP000005522"/>
    </source>
</evidence>
<protein>
    <submittedName>
        <fullName evidence="1">Uncharacterized protein</fullName>
    </submittedName>
</protein>